<comment type="caution">
    <text evidence="2">The sequence shown here is derived from an EMBL/GenBank/DDBJ whole genome shotgun (WGS) entry which is preliminary data.</text>
</comment>
<dbReference type="SUPFAM" id="SSF53448">
    <property type="entry name" value="Nucleotide-diphospho-sugar transferases"/>
    <property type="match status" value="1"/>
</dbReference>
<feature type="non-terminal residue" evidence="2">
    <location>
        <position position="166"/>
    </location>
</feature>
<protein>
    <recommendedName>
        <fullName evidence="1">Glycosyltransferase 2-like domain-containing protein</fullName>
    </recommendedName>
</protein>
<feature type="domain" description="Glycosyltransferase 2-like" evidence="1">
    <location>
        <begin position="5"/>
        <end position="123"/>
    </location>
</feature>
<dbReference type="CDD" id="cd00761">
    <property type="entry name" value="Glyco_tranf_GTA_type"/>
    <property type="match status" value="1"/>
</dbReference>
<dbReference type="EMBL" id="BART01020684">
    <property type="protein sequence ID" value="GAH05179.1"/>
    <property type="molecule type" value="Genomic_DNA"/>
</dbReference>
<proteinExistence type="predicted"/>
<dbReference type="InterPro" id="IPR029044">
    <property type="entry name" value="Nucleotide-diphossugar_trans"/>
</dbReference>
<organism evidence="2">
    <name type="scientific">marine sediment metagenome</name>
    <dbReference type="NCBI Taxonomy" id="412755"/>
    <lineage>
        <taxon>unclassified sequences</taxon>
        <taxon>metagenomes</taxon>
        <taxon>ecological metagenomes</taxon>
    </lineage>
</organism>
<reference evidence="2" key="1">
    <citation type="journal article" date="2014" name="Front. Microbiol.">
        <title>High frequency of phylogenetically diverse reductive dehalogenase-homologous genes in deep subseafloor sedimentary metagenomes.</title>
        <authorList>
            <person name="Kawai M."/>
            <person name="Futagami T."/>
            <person name="Toyoda A."/>
            <person name="Takaki Y."/>
            <person name="Nishi S."/>
            <person name="Hori S."/>
            <person name="Arai W."/>
            <person name="Tsubouchi T."/>
            <person name="Morono Y."/>
            <person name="Uchiyama I."/>
            <person name="Ito T."/>
            <person name="Fujiyama A."/>
            <person name="Inagaki F."/>
            <person name="Takami H."/>
        </authorList>
    </citation>
    <scope>NUCLEOTIDE SEQUENCE</scope>
    <source>
        <strain evidence="2">Expedition CK06-06</strain>
    </source>
</reference>
<sequence length="166" mass="18657">MSRVCVLLPVFNREAFIGRALESLRVQTSKDFDVFIHDDGSIDNTVKNIGGFFATNSELNYTLTREKNNQGQNFARNHTLRAALDSGIKYDYVASLDSDDVFLPDHLRKNVKFLDENAKIDVVYSDCGLDENAKIDVVYSDCGLDENAKIDVVYSDCGLDENASKW</sequence>
<dbReference type="Pfam" id="PF00535">
    <property type="entry name" value="Glycos_transf_2"/>
    <property type="match status" value="1"/>
</dbReference>
<dbReference type="PANTHER" id="PTHR43685">
    <property type="entry name" value="GLYCOSYLTRANSFERASE"/>
    <property type="match status" value="1"/>
</dbReference>
<evidence type="ECO:0000313" key="2">
    <source>
        <dbReference type="EMBL" id="GAH05179.1"/>
    </source>
</evidence>
<dbReference type="PANTHER" id="PTHR43685:SF2">
    <property type="entry name" value="GLYCOSYLTRANSFERASE 2-LIKE DOMAIN-CONTAINING PROTEIN"/>
    <property type="match status" value="1"/>
</dbReference>
<dbReference type="Gene3D" id="3.90.550.10">
    <property type="entry name" value="Spore Coat Polysaccharide Biosynthesis Protein SpsA, Chain A"/>
    <property type="match status" value="1"/>
</dbReference>
<gene>
    <name evidence="2" type="ORF">S01H4_38360</name>
</gene>
<name>X1DJI6_9ZZZZ</name>
<dbReference type="InterPro" id="IPR050834">
    <property type="entry name" value="Glycosyltransf_2"/>
</dbReference>
<dbReference type="AlphaFoldDB" id="X1DJI6"/>
<accession>X1DJI6</accession>
<evidence type="ECO:0000259" key="1">
    <source>
        <dbReference type="Pfam" id="PF00535"/>
    </source>
</evidence>
<dbReference type="InterPro" id="IPR001173">
    <property type="entry name" value="Glyco_trans_2-like"/>
</dbReference>